<proteinExistence type="predicted"/>
<reference evidence="1 2" key="1">
    <citation type="submission" date="2018-10" db="EMBL/GenBank/DDBJ databases">
        <title>Relationship between Morphology and Antimicrobial Activity in Streptomyces.</title>
        <authorList>
            <person name="Kang H.J."/>
            <person name="Kim S.B."/>
        </authorList>
    </citation>
    <scope>NUCLEOTIDE SEQUENCE [LARGE SCALE GENOMIC DNA]</scope>
    <source>
        <strain evidence="1 2">BH38</strain>
    </source>
</reference>
<protein>
    <submittedName>
        <fullName evidence="1">Uncharacterized protein</fullName>
    </submittedName>
</protein>
<gene>
    <name evidence="1" type="ORF">DWB77_07321</name>
</gene>
<evidence type="ECO:0000313" key="2">
    <source>
        <dbReference type="Proteomes" id="UP000271554"/>
    </source>
</evidence>
<organism evidence="1 2">
    <name type="scientific">Streptomyces hundungensis</name>
    <dbReference type="NCBI Taxonomy" id="1077946"/>
    <lineage>
        <taxon>Bacteria</taxon>
        <taxon>Bacillati</taxon>
        <taxon>Actinomycetota</taxon>
        <taxon>Actinomycetes</taxon>
        <taxon>Kitasatosporales</taxon>
        <taxon>Streptomycetaceae</taxon>
        <taxon>Streptomyces</taxon>
    </lineage>
</organism>
<dbReference type="Proteomes" id="UP000271554">
    <property type="component" value="Chromosome"/>
</dbReference>
<sequence length="131" mass="14490">MFVRTESLPQAPQQHMTVRVHTPIGSAVVVWRGHPGEADGQHLIEWTVDADINWGRNSRPAAASEPELRQEGDQVVMCGRLHLTADGASYLQMGPWSVLFDQASPIPSSMSESWVEISVATQRVALYPCRI</sequence>
<evidence type="ECO:0000313" key="1">
    <source>
        <dbReference type="EMBL" id="AYG85105.1"/>
    </source>
</evidence>
<accession>A0A387HMJ1</accession>
<keyword evidence="2" id="KW-1185">Reference proteome</keyword>
<dbReference type="AlphaFoldDB" id="A0A387HMJ1"/>
<dbReference type="EMBL" id="CP032698">
    <property type="protein sequence ID" value="AYG85105.1"/>
    <property type="molecule type" value="Genomic_DNA"/>
</dbReference>
<dbReference type="KEGG" id="shun:DWB77_07321"/>
<name>A0A387HMJ1_9ACTN</name>